<dbReference type="RefSeq" id="WP_197548226.1">
    <property type="nucleotide sequence ID" value="NZ_CP063091.1"/>
</dbReference>
<dbReference type="InterPro" id="IPR002376">
    <property type="entry name" value="Formyl_transf_N"/>
</dbReference>
<dbReference type="EC" id="2.3.1.202" evidence="3"/>
<protein>
    <submittedName>
        <fullName evidence="3">UDP-4-amino-4, 6-dideoxy-N-acetyl-beta-L-altrosamine N-acetyltransferase</fullName>
        <ecNumber evidence="3">2.3.1.202</ecNumber>
    </submittedName>
</protein>
<dbReference type="InterPro" id="IPR036477">
    <property type="entry name" value="Formyl_transf_N_sf"/>
</dbReference>
<evidence type="ECO:0000259" key="2">
    <source>
        <dbReference type="Pfam" id="PF00551"/>
    </source>
</evidence>
<dbReference type="GO" id="GO:0016746">
    <property type="term" value="F:acyltransferase activity"/>
    <property type="evidence" value="ECO:0007669"/>
    <property type="project" value="UniProtKB-KW"/>
</dbReference>
<gene>
    <name evidence="3" type="primary">pseH</name>
    <name evidence="3" type="ORF">A0071_00055</name>
</gene>
<dbReference type="NCBIfam" id="TIGR03585">
    <property type="entry name" value="PseH"/>
    <property type="match status" value="1"/>
</dbReference>
<dbReference type="InterPro" id="IPR016181">
    <property type="entry name" value="Acyl_CoA_acyltransferase"/>
</dbReference>
<feature type="region of interest" description="Disordered" evidence="1">
    <location>
        <begin position="149"/>
        <end position="170"/>
    </location>
</feature>
<evidence type="ECO:0000313" key="4">
    <source>
        <dbReference type="Proteomes" id="UP000594874"/>
    </source>
</evidence>
<proteinExistence type="predicted"/>
<evidence type="ECO:0000313" key="3">
    <source>
        <dbReference type="EMBL" id="QOR04386.1"/>
    </source>
</evidence>
<feature type="domain" description="Formyl transferase N-terminal" evidence="2">
    <location>
        <begin position="40"/>
        <end position="135"/>
    </location>
</feature>
<sequence>MKIAILTAPNQWFIPYAEQLAEKIPYAKLYFDSTEMVESFELVFILSYHKILDRTFLDKHKYNLVVHASALPKGKGWSPMFWQVLEGKREIVFSLFNASSAVDSGEIYLQETLHLSGLELYEELRQKQAEMCQKLCLEFLEKFPHLSPKAQSGEESFYPKRSPKDSELNPAKSLDEQFNLLRIVSNEEFPAFFYKDGKKFILKIYAESASSAGGGVISSLIIELENYVFLNATQQKEILNYRNDPRINANFYTRHTIGFKEHCAFVESLRGNLCKEYFVLRFHQRFLGSINFTKSKERAEFGFFGNPDISGMGRTLEQVSLFYAFYVLRVQELCLEVFSHNKQVINLHKKFGFQVVGEKSIKDAKVLLMSCSAGGGVKP</sequence>
<dbReference type="PANTHER" id="PTHR11138">
    <property type="entry name" value="METHIONYL-TRNA FORMYLTRANSFERASE"/>
    <property type="match status" value="1"/>
</dbReference>
<keyword evidence="3" id="KW-0808">Transferase</keyword>
<dbReference type="SUPFAM" id="SSF55729">
    <property type="entry name" value="Acyl-CoA N-acyltransferases (Nat)"/>
    <property type="match status" value="1"/>
</dbReference>
<keyword evidence="4" id="KW-1185">Reference proteome</keyword>
<evidence type="ECO:0000256" key="1">
    <source>
        <dbReference type="SAM" id="MobiDB-lite"/>
    </source>
</evidence>
<dbReference type="Proteomes" id="UP000594874">
    <property type="component" value="Chromosome"/>
</dbReference>
<keyword evidence="3" id="KW-0012">Acyltransferase</keyword>
<dbReference type="InterPro" id="IPR020036">
    <property type="entry name" value="PseH"/>
</dbReference>
<dbReference type="Gene3D" id="3.40.630.30">
    <property type="match status" value="1"/>
</dbReference>
<dbReference type="EMBL" id="CP063091">
    <property type="protein sequence ID" value="QOR04386.1"/>
    <property type="molecule type" value="Genomic_DNA"/>
</dbReference>
<dbReference type="PANTHER" id="PTHR11138:SF5">
    <property type="entry name" value="METHIONYL-TRNA FORMYLTRANSFERASE, MITOCHONDRIAL"/>
    <property type="match status" value="1"/>
</dbReference>
<dbReference type="SUPFAM" id="SSF53328">
    <property type="entry name" value="Formyltransferase"/>
    <property type="match status" value="1"/>
</dbReference>
<name>A0ABX6TY80_9BACT</name>
<organism evidence="3 4">
    <name type="scientific">Campylobacter cuniculorum</name>
    <dbReference type="NCBI Taxonomy" id="374106"/>
    <lineage>
        <taxon>Bacteria</taxon>
        <taxon>Pseudomonadati</taxon>
        <taxon>Campylobacterota</taxon>
        <taxon>Epsilonproteobacteria</taxon>
        <taxon>Campylobacterales</taxon>
        <taxon>Campylobacteraceae</taxon>
        <taxon>Campylobacter</taxon>
    </lineage>
</organism>
<reference evidence="3 4" key="1">
    <citation type="submission" date="2020-10" db="EMBL/GenBank/DDBJ databases">
        <title>Campylobacter and Helicobacter PacBio genomes.</title>
        <authorList>
            <person name="Lane C."/>
        </authorList>
    </citation>
    <scope>NUCLEOTIDE SEQUENCE [LARGE SCALE GENOMIC DNA]</scope>
    <source>
        <strain evidence="3 4">2010D-8469</strain>
    </source>
</reference>
<dbReference type="Pfam" id="PF00551">
    <property type="entry name" value="Formyl_trans_N"/>
    <property type="match status" value="1"/>
</dbReference>
<accession>A0ABX6TY80</accession>
<dbReference type="Gene3D" id="3.40.50.170">
    <property type="entry name" value="Formyl transferase, N-terminal domain"/>
    <property type="match status" value="1"/>
</dbReference>